<sequence>MTTAVAYEFVGDADRDYPWGVVHPGEVAYFSGRAPDGDWSPITAAPAPAPESEGPAPADEGSGNPAANEGGGEATDELKRPGKAASAADWVAYAKTEGTFPGDPDTATRKAIVDHYTAGSDE</sequence>
<evidence type="ECO:0000313" key="3">
    <source>
        <dbReference type="Proteomes" id="UP000295680"/>
    </source>
</evidence>
<reference evidence="2 3" key="1">
    <citation type="submission" date="2019-03" db="EMBL/GenBank/DDBJ databases">
        <title>Genomic Encyclopedia of Type Strains, Phase IV (KMG-IV): sequencing the most valuable type-strain genomes for metagenomic binning, comparative biology and taxonomic classification.</title>
        <authorList>
            <person name="Goeker M."/>
        </authorList>
    </citation>
    <scope>NUCLEOTIDE SEQUENCE [LARGE SCALE GENOMIC DNA]</scope>
    <source>
        <strain evidence="2 3">DSM 45934</strain>
    </source>
</reference>
<organism evidence="2 3">
    <name type="scientific">Actinocrispum wychmicini</name>
    <dbReference type="NCBI Taxonomy" id="1213861"/>
    <lineage>
        <taxon>Bacteria</taxon>
        <taxon>Bacillati</taxon>
        <taxon>Actinomycetota</taxon>
        <taxon>Actinomycetes</taxon>
        <taxon>Pseudonocardiales</taxon>
        <taxon>Pseudonocardiaceae</taxon>
        <taxon>Actinocrispum</taxon>
    </lineage>
</organism>
<comment type="caution">
    <text evidence="2">The sequence shown here is derived from an EMBL/GenBank/DDBJ whole genome shotgun (WGS) entry which is preliminary data.</text>
</comment>
<dbReference type="OrthoDB" id="4199704at2"/>
<protein>
    <submittedName>
        <fullName evidence="2">Uncharacterized protein</fullName>
    </submittedName>
</protein>
<accession>A0A4R2JC61</accession>
<feature type="region of interest" description="Disordered" evidence="1">
    <location>
        <begin position="31"/>
        <end position="86"/>
    </location>
</feature>
<proteinExistence type="predicted"/>
<dbReference type="AlphaFoldDB" id="A0A4R2JC61"/>
<evidence type="ECO:0000256" key="1">
    <source>
        <dbReference type="SAM" id="MobiDB-lite"/>
    </source>
</evidence>
<dbReference type="Proteomes" id="UP000295680">
    <property type="component" value="Unassembled WGS sequence"/>
</dbReference>
<feature type="compositionally biased region" description="Low complexity" evidence="1">
    <location>
        <begin position="41"/>
        <end position="68"/>
    </location>
</feature>
<dbReference type="RefSeq" id="WP_132120917.1">
    <property type="nucleotide sequence ID" value="NZ_SLWS01000006.1"/>
</dbReference>
<dbReference type="EMBL" id="SLWS01000006">
    <property type="protein sequence ID" value="TCO57123.1"/>
    <property type="molecule type" value="Genomic_DNA"/>
</dbReference>
<name>A0A4R2JC61_9PSEU</name>
<keyword evidence="3" id="KW-1185">Reference proteome</keyword>
<gene>
    <name evidence="2" type="ORF">EV192_106600</name>
</gene>
<evidence type="ECO:0000313" key="2">
    <source>
        <dbReference type="EMBL" id="TCO57123.1"/>
    </source>
</evidence>